<organism evidence="3">
    <name type="scientific">Enterobius vermicularis</name>
    <name type="common">Human pinworm</name>
    <dbReference type="NCBI Taxonomy" id="51028"/>
    <lineage>
        <taxon>Eukaryota</taxon>
        <taxon>Metazoa</taxon>
        <taxon>Ecdysozoa</taxon>
        <taxon>Nematoda</taxon>
        <taxon>Chromadorea</taxon>
        <taxon>Rhabditida</taxon>
        <taxon>Spirurina</taxon>
        <taxon>Oxyuridomorpha</taxon>
        <taxon>Oxyuroidea</taxon>
        <taxon>Oxyuridae</taxon>
        <taxon>Enterobius</taxon>
    </lineage>
</organism>
<protein>
    <submittedName>
        <fullName evidence="3">Conserved domain protein</fullName>
    </submittedName>
</protein>
<proteinExistence type="predicted"/>
<evidence type="ECO:0000313" key="1">
    <source>
        <dbReference type="EMBL" id="VDD89212.1"/>
    </source>
</evidence>
<gene>
    <name evidence="1" type="ORF">EVEC_LOCUS3999</name>
</gene>
<evidence type="ECO:0000313" key="3">
    <source>
        <dbReference type="WBParaSite" id="EVEC_0000429101-mRNA-1"/>
    </source>
</evidence>
<reference evidence="1 2" key="2">
    <citation type="submission" date="2018-10" db="EMBL/GenBank/DDBJ databases">
        <authorList>
            <consortium name="Pathogen Informatics"/>
        </authorList>
    </citation>
    <scope>NUCLEOTIDE SEQUENCE [LARGE SCALE GENOMIC DNA]</scope>
</reference>
<name>A0A0N4V2Q2_ENTVE</name>
<dbReference type="EMBL" id="UXUI01007735">
    <property type="protein sequence ID" value="VDD89212.1"/>
    <property type="molecule type" value="Genomic_DNA"/>
</dbReference>
<evidence type="ECO:0000313" key="2">
    <source>
        <dbReference type="Proteomes" id="UP000274131"/>
    </source>
</evidence>
<keyword evidence="2" id="KW-1185">Reference proteome</keyword>
<dbReference type="Proteomes" id="UP000274131">
    <property type="component" value="Unassembled WGS sequence"/>
</dbReference>
<dbReference type="AlphaFoldDB" id="A0A0N4V2Q2"/>
<sequence length="75" mass="8761">MTFENVTKFEDIKFSNSNPPLKRAIGTDKIRQFFPLFQVEGQGVETRGSDFSAENRHFNRGGRRRLFEIIELEPI</sequence>
<dbReference type="WBParaSite" id="EVEC_0000429101-mRNA-1">
    <property type="protein sequence ID" value="EVEC_0000429101-mRNA-1"/>
    <property type="gene ID" value="EVEC_0000429101"/>
</dbReference>
<reference evidence="3" key="1">
    <citation type="submission" date="2017-02" db="UniProtKB">
        <authorList>
            <consortium name="WormBaseParasite"/>
        </authorList>
    </citation>
    <scope>IDENTIFICATION</scope>
</reference>
<accession>A0A0N4V2Q2</accession>